<feature type="transmembrane region" description="Helical" evidence="7">
    <location>
        <begin position="405"/>
        <end position="426"/>
    </location>
</feature>
<keyword evidence="3 7" id="KW-0812">Transmembrane</keyword>
<organism evidence="9 10">
    <name type="scientific">Vigna mungo</name>
    <name type="common">Black gram</name>
    <name type="synonym">Phaseolus mungo</name>
    <dbReference type="NCBI Taxonomy" id="3915"/>
    <lineage>
        <taxon>Eukaryota</taxon>
        <taxon>Viridiplantae</taxon>
        <taxon>Streptophyta</taxon>
        <taxon>Embryophyta</taxon>
        <taxon>Tracheophyta</taxon>
        <taxon>Spermatophyta</taxon>
        <taxon>Magnoliopsida</taxon>
        <taxon>eudicotyledons</taxon>
        <taxon>Gunneridae</taxon>
        <taxon>Pentapetalae</taxon>
        <taxon>rosids</taxon>
        <taxon>fabids</taxon>
        <taxon>Fabales</taxon>
        <taxon>Fabaceae</taxon>
        <taxon>Papilionoideae</taxon>
        <taxon>50 kb inversion clade</taxon>
        <taxon>NPAAA clade</taxon>
        <taxon>indigoferoid/millettioid clade</taxon>
        <taxon>Phaseoleae</taxon>
        <taxon>Vigna</taxon>
    </lineage>
</organism>
<feature type="transmembrane region" description="Helical" evidence="7">
    <location>
        <begin position="376"/>
        <end position="399"/>
    </location>
</feature>
<name>A0AAQ3NAP5_VIGMU</name>
<dbReference type="GO" id="GO:0015179">
    <property type="term" value="F:L-amino acid transmembrane transporter activity"/>
    <property type="evidence" value="ECO:0007669"/>
    <property type="project" value="TreeGrafter"/>
</dbReference>
<keyword evidence="4" id="KW-0029">Amino-acid transport</keyword>
<feature type="transmembrane region" description="Helical" evidence="7">
    <location>
        <begin position="187"/>
        <end position="209"/>
    </location>
</feature>
<feature type="transmembrane region" description="Helical" evidence="7">
    <location>
        <begin position="296"/>
        <end position="320"/>
    </location>
</feature>
<evidence type="ECO:0000256" key="1">
    <source>
        <dbReference type="ARBA" id="ARBA00004141"/>
    </source>
</evidence>
<feature type="transmembrane region" description="Helical" evidence="7">
    <location>
        <begin position="155"/>
        <end position="175"/>
    </location>
</feature>
<dbReference type="InterPro" id="IPR013057">
    <property type="entry name" value="AA_transpt_TM"/>
</dbReference>
<feature type="domain" description="Amino acid transporter transmembrane" evidence="8">
    <location>
        <begin position="78"/>
        <end position="458"/>
    </location>
</feature>
<evidence type="ECO:0000313" key="9">
    <source>
        <dbReference type="EMBL" id="WVZ06404.1"/>
    </source>
</evidence>
<keyword evidence="10" id="KW-1185">Reference proteome</keyword>
<dbReference type="GO" id="GO:0005774">
    <property type="term" value="C:vacuolar membrane"/>
    <property type="evidence" value="ECO:0007669"/>
    <property type="project" value="TreeGrafter"/>
</dbReference>
<gene>
    <name evidence="9" type="ORF">V8G54_019750</name>
</gene>
<dbReference type="PANTHER" id="PTHR22950:SF705">
    <property type="entry name" value="AMINO ACID TRANSPORTER AVT1I-LIKE"/>
    <property type="match status" value="1"/>
</dbReference>
<evidence type="ECO:0000256" key="2">
    <source>
        <dbReference type="ARBA" id="ARBA00022448"/>
    </source>
</evidence>
<evidence type="ECO:0000256" key="3">
    <source>
        <dbReference type="ARBA" id="ARBA00022692"/>
    </source>
</evidence>
<keyword evidence="2" id="KW-0813">Transport</keyword>
<feature type="transmembrane region" description="Helical" evidence="7">
    <location>
        <begin position="265"/>
        <end position="284"/>
    </location>
</feature>
<dbReference type="PANTHER" id="PTHR22950">
    <property type="entry name" value="AMINO ACID TRANSPORTER"/>
    <property type="match status" value="1"/>
</dbReference>
<feature type="transmembrane region" description="Helical" evidence="7">
    <location>
        <begin position="221"/>
        <end position="245"/>
    </location>
</feature>
<evidence type="ECO:0000256" key="7">
    <source>
        <dbReference type="SAM" id="Phobius"/>
    </source>
</evidence>
<feature type="transmembrane region" description="Helical" evidence="7">
    <location>
        <begin position="438"/>
        <end position="459"/>
    </location>
</feature>
<evidence type="ECO:0000313" key="10">
    <source>
        <dbReference type="Proteomes" id="UP001374535"/>
    </source>
</evidence>
<comment type="subcellular location">
    <subcellularLocation>
        <location evidence="1">Membrane</location>
        <topology evidence="1">Multi-pass membrane protein</topology>
    </subcellularLocation>
</comment>
<feature type="transmembrane region" description="Helical" evidence="7">
    <location>
        <begin position="107"/>
        <end position="128"/>
    </location>
</feature>
<keyword evidence="5 7" id="KW-1133">Transmembrane helix</keyword>
<dbReference type="Pfam" id="PF01490">
    <property type="entry name" value="Aa_trans"/>
    <property type="match status" value="1"/>
</dbReference>
<accession>A0AAQ3NAP5</accession>
<dbReference type="Proteomes" id="UP001374535">
    <property type="component" value="Chromosome 6"/>
</dbReference>
<evidence type="ECO:0000256" key="6">
    <source>
        <dbReference type="ARBA" id="ARBA00023136"/>
    </source>
</evidence>
<sequence length="469" mass="50836">MWPMLLTAKVSSSKEVKNSEIFPTSAQLFFISISVSSFSQMSEKHSNNSSVNVPLVADHGELAQHKTITYPPSAQDTVSLFHTCLNGLNAISGVGILSVPYALASGGWLSLVLLFGIATAALYTGTLIKRCMDMNTNIRSYPDIGELAFGKTGRIIVSVSMYTELYLVSMGFLILEGDNLSNLFPNAKVHIAGLAIAGKQFFVILVSLIILPTVWLDSLSLLSYVSASGVFASLLIILSITWTAIFDGVGFHHKGTLIHWNGLSTAISLYAFCYCAHPVFPTLYNSMTNKHHFTNVLIGCFLLTTVGYASIAIVGYLMFGEEVESQVTLNLPLNKVSSKVAIYTTLMNPISKFALMTTPITNALKDLLPRSYKNKVTNILVSTMLVMSTTIAALALPFFGSLMSLVGAFLSVTASIMLPCLCYLKISDTYRNFGCESIVIVILIMAALAMAISGTYTSFMEIAHHLVQL</sequence>
<keyword evidence="6 7" id="KW-0472">Membrane</keyword>
<dbReference type="AlphaFoldDB" id="A0AAQ3NAP5"/>
<proteinExistence type="predicted"/>
<reference evidence="9 10" key="1">
    <citation type="journal article" date="2023" name="Life. Sci Alliance">
        <title>Evolutionary insights into 3D genome organization and epigenetic landscape of Vigna mungo.</title>
        <authorList>
            <person name="Junaid A."/>
            <person name="Singh B."/>
            <person name="Bhatia S."/>
        </authorList>
    </citation>
    <scope>NUCLEOTIDE SEQUENCE [LARGE SCALE GENOMIC DNA]</scope>
    <source>
        <strain evidence="9">Urdbean</strain>
    </source>
</reference>
<dbReference type="EMBL" id="CP144695">
    <property type="protein sequence ID" value="WVZ06404.1"/>
    <property type="molecule type" value="Genomic_DNA"/>
</dbReference>
<evidence type="ECO:0000256" key="4">
    <source>
        <dbReference type="ARBA" id="ARBA00022970"/>
    </source>
</evidence>
<protein>
    <recommendedName>
        <fullName evidence="8">Amino acid transporter transmembrane domain-containing protein</fullName>
    </recommendedName>
</protein>
<evidence type="ECO:0000256" key="5">
    <source>
        <dbReference type="ARBA" id="ARBA00022989"/>
    </source>
</evidence>
<feature type="transmembrane region" description="Helical" evidence="7">
    <location>
        <begin position="340"/>
        <end position="364"/>
    </location>
</feature>
<evidence type="ECO:0000259" key="8">
    <source>
        <dbReference type="Pfam" id="PF01490"/>
    </source>
</evidence>